<comment type="caution">
    <text evidence="1">The sequence shown here is derived from an EMBL/GenBank/DDBJ whole genome shotgun (WGS) entry which is preliminary data.</text>
</comment>
<accession>A0ABD1T6T4</accession>
<keyword evidence="2" id="KW-1185">Reference proteome</keyword>
<dbReference type="EMBL" id="JBFOLJ010000009">
    <property type="protein sequence ID" value="KAL2508412.1"/>
    <property type="molecule type" value="Genomic_DNA"/>
</dbReference>
<dbReference type="Proteomes" id="UP001604277">
    <property type="component" value="Unassembled WGS sequence"/>
</dbReference>
<gene>
    <name evidence="1" type="ORF">Fot_32059</name>
</gene>
<organism evidence="1 2">
    <name type="scientific">Forsythia ovata</name>
    <dbReference type="NCBI Taxonomy" id="205694"/>
    <lineage>
        <taxon>Eukaryota</taxon>
        <taxon>Viridiplantae</taxon>
        <taxon>Streptophyta</taxon>
        <taxon>Embryophyta</taxon>
        <taxon>Tracheophyta</taxon>
        <taxon>Spermatophyta</taxon>
        <taxon>Magnoliopsida</taxon>
        <taxon>eudicotyledons</taxon>
        <taxon>Gunneridae</taxon>
        <taxon>Pentapetalae</taxon>
        <taxon>asterids</taxon>
        <taxon>lamiids</taxon>
        <taxon>Lamiales</taxon>
        <taxon>Oleaceae</taxon>
        <taxon>Forsythieae</taxon>
        <taxon>Forsythia</taxon>
    </lineage>
</organism>
<sequence>MGLKSVQKMLLDQSVSRLVIWAKLKLDHLIDRFKNHNVKIENKSKSSRQTNVQEHVDFIPSGTYWEAADGLNLLPTYGMDVLTMQVYVPQLQPTQDAVFGAWDESVRFSLLNESSSGRETNIGA</sequence>
<protein>
    <submittedName>
        <fullName evidence="1">Uncharacterized protein</fullName>
    </submittedName>
</protein>
<proteinExistence type="predicted"/>
<evidence type="ECO:0000313" key="2">
    <source>
        <dbReference type="Proteomes" id="UP001604277"/>
    </source>
</evidence>
<dbReference type="AlphaFoldDB" id="A0ABD1T6T4"/>
<evidence type="ECO:0000313" key="1">
    <source>
        <dbReference type="EMBL" id="KAL2508412.1"/>
    </source>
</evidence>
<name>A0ABD1T6T4_9LAMI</name>
<reference evidence="2" key="1">
    <citation type="submission" date="2024-07" db="EMBL/GenBank/DDBJ databases">
        <title>Two chromosome-level genome assemblies of Korean endemic species Abeliophyllum distichum and Forsythia ovata (Oleaceae).</title>
        <authorList>
            <person name="Jang H."/>
        </authorList>
    </citation>
    <scope>NUCLEOTIDE SEQUENCE [LARGE SCALE GENOMIC DNA]</scope>
</reference>